<dbReference type="Proteomes" id="UP001212997">
    <property type="component" value="Unassembled WGS sequence"/>
</dbReference>
<evidence type="ECO:0000313" key="2">
    <source>
        <dbReference type="EMBL" id="KAJ3482458.1"/>
    </source>
</evidence>
<name>A0AAD5UZW1_9APHY</name>
<evidence type="ECO:0000313" key="3">
    <source>
        <dbReference type="Proteomes" id="UP001212997"/>
    </source>
</evidence>
<gene>
    <name evidence="2" type="ORF">NLI96_g6968</name>
</gene>
<protein>
    <submittedName>
        <fullName evidence="2">Uncharacterized protein</fullName>
    </submittedName>
</protein>
<organism evidence="2 3">
    <name type="scientific">Meripilus lineatus</name>
    <dbReference type="NCBI Taxonomy" id="2056292"/>
    <lineage>
        <taxon>Eukaryota</taxon>
        <taxon>Fungi</taxon>
        <taxon>Dikarya</taxon>
        <taxon>Basidiomycota</taxon>
        <taxon>Agaricomycotina</taxon>
        <taxon>Agaricomycetes</taxon>
        <taxon>Polyporales</taxon>
        <taxon>Meripilaceae</taxon>
        <taxon>Meripilus</taxon>
    </lineage>
</organism>
<dbReference type="EMBL" id="JANAWD010000272">
    <property type="protein sequence ID" value="KAJ3482458.1"/>
    <property type="molecule type" value="Genomic_DNA"/>
</dbReference>
<accession>A0AAD5UZW1</accession>
<comment type="caution">
    <text evidence="2">The sequence shown here is derived from an EMBL/GenBank/DDBJ whole genome shotgun (WGS) entry which is preliminary data.</text>
</comment>
<evidence type="ECO:0000256" key="1">
    <source>
        <dbReference type="SAM" id="MobiDB-lite"/>
    </source>
</evidence>
<dbReference type="AlphaFoldDB" id="A0AAD5UZW1"/>
<sequence>MISDTLPFSGISSHRPRVCADPKVEATTHEAAMNGNGLPLTRPTARHGRGAQSTDLGKKLRHFQQGIARHLIVNPRTSYSPTFPDAGISIPPSDSRPWLPPEIHDLIIQSIRPERDIIYDHFFDYSLLEVSRQQEVSIGTLSTCCRVCRTWLAPCQRRLFAWVILRQSAQLDSLFRLHRASRLSRLLPLIRRISISYANPNYKLGEALPRIATMSPPNLLRIDITPELDDTFSSFAFPFHDSLSKLLAPLHYVRILNLHCLSFTNFSEFRQLISCFSGLQVLYSSFPGHRRQESDVPRASHRVTNPLLTRIFGGTVKDFLWPWVSTQGSGMGRQSRCDTPQISRPVPLVSAAVATFIQAITDRTSDIIDPSDYDLHVEWKWEELACVDQSRWSLNIHSIDNDPQHPIPSPFTALFRFQSHVNMPRPLFDLQHLVEIRTTIHLINDSDDFFDDLDDMFYMWDHDELICLNNLEALQIGIHFNGNNPLGKPLAQLQLEDYLIELRMGWDPDLVFQILNRVGRRLKPLRECARRYELEITFDNFLFDDVLRGWEEKMAAEERGRRHGRRSRHSTIGSHED</sequence>
<reference evidence="2" key="1">
    <citation type="submission" date="2022-07" db="EMBL/GenBank/DDBJ databases">
        <title>Genome Sequence of Physisporinus lineatus.</title>
        <authorList>
            <person name="Buettner E."/>
        </authorList>
    </citation>
    <scope>NUCLEOTIDE SEQUENCE</scope>
    <source>
        <strain evidence="2">VT162</strain>
    </source>
</reference>
<feature type="region of interest" description="Disordered" evidence="1">
    <location>
        <begin position="558"/>
        <end position="577"/>
    </location>
</feature>
<keyword evidence="3" id="KW-1185">Reference proteome</keyword>
<proteinExistence type="predicted"/>
<feature type="region of interest" description="Disordered" evidence="1">
    <location>
        <begin position="33"/>
        <end position="53"/>
    </location>
</feature>